<comment type="caution">
    <text evidence="2">The sequence shown here is derived from an EMBL/GenBank/DDBJ whole genome shotgun (WGS) entry which is preliminary data.</text>
</comment>
<accession>A0ABT4ZA08</accession>
<gene>
    <name evidence="2" type="ORF">PAF17_01190</name>
</gene>
<evidence type="ECO:0000256" key="1">
    <source>
        <dbReference type="SAM" id="Phobius"/>
    </source>
</evidence>
<feature type="transmembrane region" description="Helical" evidence="1">
    <location>
        <begin position="33"/>
        <end position="56"/>
    </location>
</feature>
<evidence type="ECO:0000313" key="2">
    <source>
        <dbReference type="EMBL" id="MDB6176119.1"/>
    </source>
</evidence>
<keyword evidence="1" id="KW-0812">Transmembrane</keyword>
<feature type="transmembrane region" description="Helical" evidence="1">
    <location>
        <begin position="9"/>
        <end position="27"/>
    </location>
</feature>
<dbReference type="Pfam" id="PF14520">
    <property type="entry name" value="HHH_5"/>
    <property type="match status" value="1"/>
</dbReference>
<proteinExistence type="predicted"/>
<dbReference type="EMBL" id="JAQBIE010000001">
    <property type="protein sequence ID" value="MDB6176119.1"/>
    <property type="molecule type" value="Genomic_DNA"/>
</dbReference>
<sequence>MTTKDHTTTCWAAGIVLGLLVWIMTAWPGDLNWFEGLVLGVVSGVVFAAFLVWLLCRGEPAMDSADWHPVQHRSSFEEDVQLQPRGVQSQAASVFLGDSAPALEQKDADTGTAPVATVDDLKEIKGIGPKLEEMLNDHGITSFAQIATWDDERIDHFAELIGRMGSRIRSDDWVSQARTLAAGGTTEFSKRVEEGEVN</sequence>
<dbReference type="RefSeq" id="WP_271887247.1">
    <property type="nucleotide sequence ID" value="NZ_JAQBIE010000001.1"/>
</dbReference>
<dbReference type="Proteomes" id="UP001165641">
    <property type="component" value="Unassembled WGS sequence"/>
</dbReference>
<name>A0ABT4ZA08_9RHOB</name>
<keyword evidence="1" id="KW-0472">Membrane</keyword>
<organism evidence="2 3">
    <name type="scientific">Paracoccus onchidii</name>
    <dbReference type="NCBI Taxonomy" id="3017813"/>
    <lineage>
        <taxon>Bacteria</taxon>
        <taxon>Pseudomonadati</taxon>
        <taxon>Pseudomonadota</taxon>
        <taxon>Alphaproteobacteria</taxon>
        <taxon>Rhodobacterales</taxon>
        <taxon>Paracoccaceae</taxon>
        <taxon>Paracoccus</taxon>
    </lineage>
</organism>
<keyword evidence="3" id="KW-1185">Reference proteome</keyword>
<protein>
    <submittedName>
        <fullName evidence="2">Uncharacterized protein</fullName>
    </submittedName>
</protein>
<dbReference type="Gene3D" id="1.10.150.20">
    <property type="entry name" value="5' to 3' exonuclease, C-terminal subdomain"/>
    <property type="match status" value="1"/>
</dbReference>
<reference evidence="2" key="1">
    <citation type="submission" date="2022-12" db="EMBL/GenBank/DDBJ databases">
        <title>Paracoccus onchidii sp. nov., isolated from a marine invertebrate from the South China Sea.</title>
        <authorList>
            <person name="Xu S."/>
            <person name="Liu Z."/>
            <person name="Xu Y."/>
        </authorList>
    </citation>
    <scope>NUCLEOTIDE SEQUENCE</scope>
    <source>
        <strain evidence="2">Z330</strain>
    </source>
</reference>
<keyword evidence="1" id="KW-1133">Transmembrane helix</keyword>
<evidence type="ECO:0000313" key="3">
    <source>
        <dbReference type="Proteomes" id="UP001165641"/>
    </source>
</evidence>